<reference evidence="2" key="1">
    <citation type="journal article" date="2019" name="bioRxiv">
        <title>The Genome of the Zebra Mussel, Dreissena polymorpha: A Resource for Invasive Species Research.</title>
        <authorList>
            <person name="McCartney M.A."/>
            <person name="Auch B."/>
            <person name="Kono T."/>
            <person name="Mallez S."/>
            <person name="Zhang Y."/>
            <person name="Obille A."/>
            <person name="Becker A."/>
            <person name="Abrahante J.E."/>
            <person name="Garbe J."/>
            <person name="Badalamenti J.P."/>
            <person name="Herman A."/>
            <person name="Mangelson H."/>
            <person name="Liachko I."/>
            <person name="Sullivan S."/>
            <person name="Sone E.D."/>
            <person name="Koren S."/>
            <person name="Silverstein K.A.T."/>
            <person name="Beckman K.B."/>
            <person name="Gohl D.M."/>
        </authorList>
    </citation>
    <scope>NUCLEOTIDE SEQUENCE</scope>
    <source>
        <strain evidence="2">Duluth1</strain>
        <tissue evidence="2">Whole animal</tissue>
    </source>
</reference>
<dbReference type="Pfam" id="PF07707">
    <property type="entry name" value="BACK"/>
    <property type="match status" value="1"/>
</dbReference>
<dbReference type="InterPro" id="IPR000210">
    <property type="entry name" value="BTB/POZ_dom"/>
</dbReference>
<dbReference type="PANTHER" id="PTHR45774:SF4">
    <property type="entry name" value="AXUNDEAD, ISOFORM F"/>
    <property type="match status" value="1"/>
</dbReference>
<dbReference type="SUPFAM" id="SSF54695">
    <property type="entry name" value="POZ domain"/>
    <property type="match status" value="1"/>
</dbReference>
<proteinExistence type="predicted"/>
<organism evidence="2 3">
    <name type="scientific">Dreissena polymorpha</name>
    <name type="common">Zebra mussel</name>
    <name type="synonym">Mytilus polymorpha</name>
    <dbReference type="NCBI Taxonomy" id="45954"/>
    <lineage>
        <taxon>Eukaryota</taxon>
        <taxon>Metazoa</taxon>
        <taxon>Spiralia</taxon>
        <taxon>Lophotrochozoa</taxon>
        <taxon>Mollusca</taxon>
        <taxon>Bivalvia</taxon>
        <taxon>Autobranchia</taxon>
        <taxon>Heteroconchia</taxon>
        <taxon>Euheterodonta</taxon>
        <taxon>Imparidentia</taxon>
        <taxon>Neoheterodontei</taxon>
        <taxon>Myida</taxon>
        <taxon>Dreissenoidea</taxon>
        <taxon>Dreissenidae</taxon>
        <taxon>Dreissena</taxon>
    </lineage>
</organism>
<dbReference type="GO" id="GO:0005829">
    <property type="term" value="C:cytosol"/>
    <property type="evidence" value="ECO:0007669"/>
    <property type="project" value="TreeGrafter"/>
</dbReference>
<evidence type="ECO:0000313" key="3">
    <source>
        <dbReference type="Proteomes" id="UP000828390"/>
    </source>
</evidence>
<dbReference type="OrthoDB" id="6122406at2759"/>
<name>A0A9D4EWM9_DREPO</name>
<feature type="domain" description="BTB" evidence="1">
    <location>
        <begin position="31"/>
        <end position="103"/>
    </location>
</feature>
<dbReference type="SMART" id="SM00875">
    <property type="entry name" value="BACK"/>
    <property type="match status" value="1"/>
</dbReference>
<dbReference type="PROSITE" id="PS50097">
    <property type="entry name" value="BTB"/>
    <property type="match status" value="1"/>
</dbReference>
<dbReference type="Gene3D" id="1.25.40.420">
    <property type="match status" value="1"/>
</dbReference>
<protein>
    <recommendedName>
        <fullName evidence="1">BTB domain-containing protein</fullName>
    </recommendedName>
</protein>
<gene>
    <name evidence="2" type="ORF">DPMN_164872</name>
</gene>
<reference evidence="2" key="2">
    <citation type="submission" date="2020-11" db="EMBL/GenBank/DDBJ databases">
        <authorList>
            <person name="McCartney M.A."/>
            <person name="Auch B."/>
            <person name="Kono T."/>
            <person name="Mallez S."/>
            <person name="Becker A."/>
            <person name="Gohl D.M."/>
            <person name="Silverstein K.A.T."/>
            <person name="Koren S."/>
            <person name="Bechman K.B."/>
            <person name="Herman A."/>
            <person name="Abrahante J.E."/>
            <person name="Garbe J."/>
        </authorList>
    </citation>
    <scope>NUCLEOTIDE SEQUENCE</scope>
    <source>
        <strain evidence="2">Duluth1</strain>
        <tissue evidence="2">Whole animal</tissue>
    </source>
</reference>
<accession>A0A9D4EWM9</accession>
<comment type="caution">
    <text evidence="2">The sequence shown here is derived from an EMBL/GenBank/DDBJ whole genome shotgun (WGS) entry which is preliminary data.</text>
</comment>
<dbReference type="InterPro" id="IPR011333">
    <property type="entry name" value="SKP1/BTB/POZ_sf"/>
</dbReference>
<dbReference type="EMBL" id="JAIWYP010000008">
    <property type="protein sequence ID" value="KAH3786763.1"/>
    <property type="molecule type" value="Genomic_DNA"/>
</dbReference>
<dbReference type="InterPro" id="IPR011705">
    <property type="entry name" value="BACK"/>
</dbReference>
<sequence length="432" mass="49047">MASMTLALTDWRLRNTAAGLLEQLCMNGTLADIYFVFPNRGEQQDSLPAHKFILSMRSPVFEEMFYGLDSGKQESEIIVRDIRATTFRIILRYMYTDSVEFDGNTVLHVLYAAKKYQLSPLIEECESFLQTAIDVNNVCSMFNQAAFYEMDILQTKCLDFICMNANDVFITDDFLQLTPLSLLAILKAGSLGVEEELDVFKAAMKWAEHHCEKKGFEPTPKNKRAWLGEALFKIRLPIIPVADFTTTVVETGLLTPEEQVELYKHMTSHRNPSRDEDLFDNVGKFDAKHRPGSVFELKIPVSSAENIKSCLTAASQILLVADKPLRLRKVSLLYSPQQYEQNISVTITNMKDRSFQKPKLEPVPEKGPITFTQGVYLKPNTQYNIAVSCMIYRGDVKALEFTETQRGVLINISSVFNSISSIHLSRVHSDFK</sequence>
<keyword evidence="3" id="KW-1185">Reference proteome</keyword>
<dbReference type="Pfam" id="PF00651">
    <property type="entry name" value="BTB"/>
    <property type="match status" value="1"/>
</dbReference>
<dbReference type="PANTHER" id="PTHR45774">
    <property type="entry name" value="BTB/POZ DOMAIN-CONTAINING"/>
    <property type="match status" value="1"/>
</dbReference>
<dbReference type="Gene3D" id="3.30.710.10">
    <property type="entry name" value="Potassium Channel Kv1.1, Chain A"/>
    <property type="match status" value="1"/>
</dbReference>
<dbReference type="Proteomes" id="UP000828390">
    <property type="component" value="Unassembled WGS sequence"/>
</dbReference>
<dbReference type="AlphaFoldDB" id="A0A9D4EWM9"/>
<evidence type="ECO:0000313" key="2">
    <source>
        <dbReference type="EMBL" id="KAH3786763.1"/>
    </source>
</evidence>
<evidence type="ECO:0000259" key="1">
    <source>
        <dbReference type="PROSITE" id="PS50097"/>
    </source>
</evidence>
<dbReference type="SMART" id="SM00225">
    <property type="entry name" value="BTB"/>
    <property type="match status" value="1"/>
</dbReference>
<dbReference type="GO" id="GO:0022008">
    <property type="term" value="P:neurogenesis"/>
    <property type="evidence" value="ECO:0007669"/>
    <property type="project" value="TreeGrafter"/>
</dbReference>